<sequence>MGDILQIANSTAFWIFAFIIVAIVAFQAIIFLWIAARSAPEADLTKKEVKTAIRAGFISSIGPSFGIAIVLISLIALIGSPITLMRIGIIGSAATESSAASIGASAFGVELGAENFPIEALAAVMWTMFLGGTGWLIFTMVFTKSMGKTQEKIQKRNPKIMASVALAAMLGAFAYLASQQMVNGPNHTVAGVVALAAMVAMMKYADHRDISWLKEWALGFALLIGMTTGYLTTFIM</sequence>
<keyword evidence="5" id="KW-1185">Reference proteome</keyword>
<dbReference type="EMBL" id="JABEVU030000001">
    <property type="protein sequence ID" value="MDB0579267.1"/>
    <property type="molecule type" value="Genomic_DNA"/>
</dbReference>
<dbReference type="Pfam" id="PF16481">
    <property type="entry name" value="DUF5058"/>
    <property type="match status" value="1"/>
</dbReference>
<evidence type="ECO:0000313" key="4">
    <source>
        <dbReference type="Proteomes" id="UP000031546"/>
    </source>
</evidence>
<dbReference type="OrthoDB" id="86868at2"/>
<dbReference type="GO" id="GO:0003746">
    <property type="term" value="F:translation elongation factor activity"/>
    <property type="evidence" value="ECO:0007669"/>
    <property type="project" value="UniProtKB-KW"/>
</dbReference>
<organism evidence="2 4">
    <name type="scientific">Salinicoccus roseus</name>
    <dbReference type="NCBI Taxonomy" id="45670"/>
    <lineage>
        <taxon>Bacteria</taxon>
        <taxon>Bacillati</taxon>
        <taxon>Bacillota</taxon>
        <taxon>Bacilli</taxon>
        <taxon>Bacillales</taxon>
        <taxon>Staphylococcaceae</taxon>
        <taxon>Salinicoccus</taxon>
    </lineage>
</organism>
<dbReference type="Proteomes" id="UP000031546">
    <property type="component" value="Unassembled WGS sequence"/>
</dbReference>
<reference evidence="5" key="2">
    <citation type="submission" date="2020-04" db="EMBL/GenBank/DDBJ databases">
        <title>Genome analysis and biological profiling of marine Cellulosimicrobium funkei MOSEL-ME6.</title>
        <authorList>
            <person name="Tanveer F."/>
            <person name="Xie Y."/>
            <person name="Shinwari Z.K."/>
        </authorList>
    </citation>
    <scope>NUCLEOTIDE SEQUENCE [LARGE SCALE GENOMIC DNA]</scope>
    <source>
        <strain evidence="5">MOSEL-ME25</strain>
    </source>
</reference>
<feature type="transmembrane region" description="Helical" evidence="1">
    <location>
        <begin position="184"/>
        <end position="204"/>
    </location>
</feature>
<gene>
    <name evidence="3" type="ORF">F7P68_0001770</name>
    <name evidence="2" type="ORF">SN16_12040</name>
</gene>
<dbReference type="STRING" id="45670.SN16_12040"/>
<keyword evidence="2" id="KW-0251">Elongation factor</keyword>
<keyword evidence="1" id="KW-0812">Transmembrane</keyword>
<evidence type="ECO:0000313" key="2">
    <source>
        <dbReference type="EMBL" id="KIH69810.1"/>
    </source>
</evidence>
<evidence type="ECO:0000313" key="3">
    <source>
        <dbReference type="EMBL" id="MDB0579267.1"/>
    </source>
</evidence>
<reference evidence="2 4" key="1">
    <citation type="submission" date="2015-01" db="EMBL/GenBank/DDBJ databases">
        <title>Genome sequences of high lactate-tolerant strain Salinicoccus roseus W12 with industrial interest.</title>
        <authorList>
            <person name="Wang H."/>
            <person name="Yu B."/>
        </authorList>
    </citation>
    <scope>NUCLEOTIDE SEQUENCE [LARGE SCALE GENOMIC DNA]</scope>
    <source>
        <strain evidence="2 4">W12</strain>
    </source>
</reference>
<dbReference type="EMBL" id="JXII01000010">
    <property type="protein sequence ID" value="KIH69810.1"/>
    <property type="molecule type" value="Genomic_DNA"/>
</dbReference>
<dbReference type="Proteomes" id="UP000527860">
    <property type="component" value="Unassembled WGS sequence"/>
</dbReference>
<dbReference type="InterPro" id="IPR032479">
    <property type="entry name" value="DUF5058"/>
</dbReference>
<feature type="transmembrane region" description="Helical" evidence="1">
    <location>
        <begin position="120"/>
        <end position="139"/>
    </location>
</feature>
<reference evidence="3 5" key="4">
    <citation type="submission" date="2022-12" db="EMBL/GenBank/DDBJ databases">
        <title>Genome analysis and biological profiling of marine Salinicoccus roseus MOSEL-ME25.</title>
        <authorList>
            <person name="Mirza F.T."/>
            <person name="Xie Y."/>
            <person name="Shinwari Z.K."/>
        </authorList>
    </citation>
    <scope>NUCLEOTIDE SEQUENCE [LARGE SCALE GENOMIC DNA]</scope>
    <source>
        <strain evidence="3 5">MOSEL-ME25</strain>
    </source>
</reference>
<name>A0A0C2H7G0_9STAP</name>
<comment type="caution">
    <text evidence="2">The sequence shown here is derived from an EMBL/GenBank/DDBJ whole genome shotgun (WGS) entry which is preliminary data.</text>
</comment>
<proteinExistence type="predicted"/>
<evidence type="ECO:0000256" key="1">
    <source>
        <dbReference type="SAM" id="Phobius"/>
    </source>
</evidence>
<reference evidence="3" key="3">
    <citation type="submission" date="2020-04" db="EMBL/GenBank/DDBJ databases">
        <authorList>
            <person name="Tanveer F."/>
            <person name="Xie Y."/>
            <person name="Shinwari Z.K."/>
        </authorList>
    </citation>
    <scope>NUCLEOTIDE SEQUENCE</scope>
    <source>
        <strain evidence="3">MOSEL-ME25</strain>
    </source>
</reference>
<keyword evidence="2" id="KW-0648">Protein biosynthesis</keyword>
<evidence type="ECO:0000313" key="5">
    <source>
        <dbReference type="Proteomes" id="UP000527860"/>
    </source>
</evidence>
<dbReference type="GeneID" id="77846272"/>
<keyword evidence="1" id="KW-0472">Membrane</keyword>
<feature type="transmembrane region" description="Helical" evidence="1">
    <location>
        <begin position="12"/>
        <end position="36"/>
    </location>
</feature>
<accession>A0A0C2H7G0</accession>
<protein>
    <submittedName>
        <fullName evidence="3">DUF5058 family protein</fullName>
    </submittedName>
    <submittedName>
        <fullName evidence="2">Translation elongation factor EF-1alpha</fullName>
    </submittedName>
</protein>
<dbReference type="AlphaFoldDB" id="A0A0C2H7G0"/>
<feature type="transmembrane region" description="Helical" evidence="1">
    <location>
        <begin position="216"/>
        <end position="235"/>
    </location>
</feature>
<feature type="transmembrane region" description="Helical" evidence="1">
    <location>
        <begin position="160"/>
        <end position="178"/>
    </location>
</feature>
<keyword evidence="1" id="KW-1133">Transmembrane helix</keyword>
<dbReference type="RefSeq" id="WP_040106876.1">
    <property type="nucleotide sequence ID" value="NZ_JABEVU030000001.1"/>
</dbReference>
<feature type="transmembrane region" description="Helical" evidence="1">
    <location>
        <begin position="57"/>
        <end position="78"/>
    </location>
</feature>